<dbReference type="Proteomes" id="UP000887013">
    <property type="component" value="Unassembled WGS sequence"/>
</dbReference>
<evidence type="ECO:0000313" key="3">
    <source>
        <dbReference type="Proteomes" id="UP000887013"/>
    </source>
</evidence>
<protein>
    <submittedName>
        <fullName evidence="2">Uncharacterized protein</fullName>
    </submittedName>
</protein>
<accession>A0A8X6QWJ8</accession>
<organism evidence="2 3">
    <name type="scientific">Nephila pilipes</name>
    <name type="common">Giant wood spider</name>
    <name type="synonym">Nephila maculata</name>
    <dbReference type="NCBI Taxonomy" id="299642"/>
    <lineage>
        <taxon>Eukaryota</taxon>
        <taxon>Metazoa</taxon>
        <taxon>Ecdysozoa</taxon>
        <taxon>Arthropoda</taxon>
        <taxon>Chelicerata</taxon>
        <taxon>Arachnida</taxon>
        <taxon>Araneae</taxon>
        <taxon>Araneomorphae</taxon>
        <taxon>Entelegynae</taxon>
        <taxon>Araneoidea</taxon>
        <taxon>Nephilidae</taxon>
        <taxon>Nephila</taxon>
    </lineage>
</organism>
<gene>
    <name evidence="2" type="ORF">NPIL_653491</name>
</gene>
<proteinExistence type="predicted"/>
<dbReference type="AlphaFoldDB" id="A0A8X6QWJ8"/>
<feature type="region of interest" description="Disordered" evidence="1">
    <location>
        <begin position="17"/>
        <end position="36"/>
    </location>
</feature>
<dbReference type="EMBL" id="BMAW01037796">
    <property type="protein sequence ID" value="GFU49909.1"/>
    <property type="molecule type" value="Genomic_DNA"/>
</dbReference>
<sequence>MIGVNFKIGFRSATLVTEESHRPGNKTTHIGERGRQQETYEAIQKGLFSVCVHEVKGLSGPGDAMRSPVGHEAKPGLSREQMALKPKLRPGTEAGDWWTWKED</sequence>
<comment type="caution">
    <text evidence="2">The sequence shown here is derived from an EMBL/GenBank/DDBJ whole genome shotgun (WGS) entry which is preliminary data.</text>
</comment>
<name>A0A8X6QWJ8_NEPPI</name>
<evidence type="ECO:0000313" key="2">
    <source>
        <dbReference type="EMBL" id="GFU49909.1"/>
    </source>
</evidence>
<reference evidence="2" key="1">
    <citation type="submission" date="2020-08" db="EMBL/GenBank/DDBJ databases">
        <title>Multicomponent nature underlies the extraordinary mechanical properties of spider dragline silk.</title>
        <authorList>
            <person name="Kono N."/>
            <person name="Nakamura H."/>
            <person name="Mori M."/>
            <person name="Yoshida Y."/>
            <person name="Ohtoshi R."/>
            <person name="Malay A.D."/>
            <person name="Moran D.A.P."/>
            <person name="Tomita M."/>
            <person name="Numata K."/>
            <person name="Arakawa K."/>
        </authorList>
    </citation>
    <scope>NUCLEOTIDE SEQUENCE</scope>
</reference>
<keyword evidence="3" id="KW-1185">Reference proteome</keyword>
<feature type="region of interest" description="Disordered" evidence="1">
    <location>
        <begin position="59"/>
        <end position="79"/>
    </location>
</feature>
<evidence type="ECO:0000256" key="1">
    <source>
        <dbReference type="SAM" id="MobiDB-lite"/>
    </source>
</evidence>